<dbReference type="RefSeq" id="WP_093961388.1">
    <property type="nucleotide sequence ID" value="NZ_NEWD01000038.1"/>
</dbReference>
<reference evidence="3 4" key="1">
    <citation type="submission" date="2017-05" db="EMBL/GenBank/DDBJ databases">
        <title>Bifidobacterium vansinderenii sp. nov.</title>
        <authorList>
            <person name="Lugli G.A."/>
            <person name="Duranti S."/>
            <person name="Mangifesta M."/>
        </authorList>
    </citation>
    <scope>NUCLEOTIDE SEQUENCE [LARGE SCALE GENOMIC DNA]</scope>
    <source>
        <strain evidence="3 4">Tam10B</strain>
    </source>
</reference>
<evidence type="ECO:0000259" key="2">
    <source>
        <dbReference type="Pfam" id="PF11268"/>
    </source>
</evidence>
<evidence type="ECO:0000256" key="1">
    <source>
        <dbReference type="SAM" id="MobiDB-lite"/>
    </source>
</evidence>
<feature type="region of interest" description="Disordered" evidence="1">
    <location>
        <begin position="195"/>
        <end position="347"/>
    </location>
</feature>
<organism evidence="3 4">
    <name type="scientific">Bifidobacterium vansinderenii</name>
    <dbReference type="NCBI Taxonomy" id="1984871"/>
    <lineage>
        <taxon>Bacteria</taxon>
        <taxon>Bacillati</taxon>
        <taxon>Actinomycetota</taxon>
        <taxon>Actinomycetes</taxon>
        <taxon>Bifidobacteriales</taxon>
        <taxon>Bifidobacteriaceae</taxon>
        <taxon>Bifidobacterium</taxon>
    </lineage>
</organism>
<dbReference type="AlphaFoldDB" id="A0A229VVA4"/>
<proteinExistence type="predicted"/>
<dbReference type="InterPro" id="IPR047682">
    <property type="entry name" value="SepH-like"/>
</dbReference>
<feature type="compositionally biased region" description="Basic and acidic residues" evidence="1">
    <location>
        <begin position="279"/>
        <end position="305"/>
    </location>
</feature>
<dbReference type="NCBIfam" id="NF040712">
    <property type="entry name" value="SepH"/>
    <property type="match status" value="1"/>
</dbReference>
<dbReference type="EMBL" id="NEWD01000038">
    <property type="protein sequence ID" value="OXM99554.1"/>
    <property type="molecule type" value="Genomic_DNA"/>
</dbReference>
<sequence length="347" mass="37857">MSNETLKVAHFERVDKNGDLVFSMDGHSFLVRIDDRLEQGILASKQIRVERGDAPDPQSSATIPISMIQSMIRAGASPSEVAKNYSVSEVLVRRFAQPVETEKKYAINQFFSAPASTTSRSRSVLDVVEASLRAAHIPMDTVRWSATRHTREPWRIHASFETAGRLIKAEWAWDMRDNSVTPMNTTAGMLLKAKRFEPNGGEPDDSHSVFDRSQNDKNSVNDVHISDSHGDSPLPAGESPDSPVPSSSTITTPDGHDDGAGDRKADGTKTTGDWLYGDKTGKDGRNARTEESAQTDTDKNGDGDKVSPLVSNAQGDGHSGDEAAPAKPRRKSRRSAVPSWDEILFGE</sequence>
<dbReference type="OrthoDB" id="5180791at2"/>
<comment type="caution">
    <text evidence="3">The sequence shown here is derived from an EMBL/GenBank/DDBJ whole genome shotgun (WGS) entry which is preliminary data.</text>
</comment>
<feature type="compositionally biased region" description="Basic and acidic residues" evidence="1">
    <location>
        <begin position="254"/>
        <end position="267"/>
    </location>
</feature>
<dbReference type="Proteomes" id="UP000215433">
    <property type="component" value="Unassembled WGS sequence"/>
</dbReference>
<accession>A0A229VVA4</accession>
<protein>
    <recommendedName>
        <fullName evidence="2">DUF3071 domain-containing protein</fullName>
    </recommendedName>
</protein>
<dbReference type="Pfam" id="PF11268">
    <property type="entry name" value="DUF3071"/>
    <property type="match status" value="1"/>
</dbReference>
<feature type="domain" description="DUF3071" evidence="2">
    <location>
        <begin position="11"/>
        <end position="173"/>
    </location>
</feature>
<keyword evidence="4" id="KW-1185">Reference proteome</keyword>
<feature type="compositionally biased region" description="Low complexity" evidence="1">
    <location>
        <begin position="239"/>
        <end position="253"/>
    </location>
</feature>
<feature type="compositionally biased region" description="Basic and acidic residues" evidence="1">
    <location>
        <begin position="204"/>
        <end position="215"/>
    </location>
</feature>
<gene>
    <name evidence="3" type="ORF">Tam10B_2301</name>
</gene>
<evidence type="ECO:0000313" key="4">
    <source>
        <dbReference type="Proteomes" id="UP000215433"/>
    </source>
</evidence>
<evidence type="ECO:0000313" key="3">
    <source>
        <dbReference type="EMBL" id="OXM99554.1"/>
    </source>
</evidence>
<dbReference type="InterPro" id="IPR021421">
    <property type="entry name" value="DUF3071"/>
</dbReference>
<name>A0A229VVA4_9BIFI</name>